<name>M1DJR2_SOLTU</name>
<dbReference type="HOGENOM" id="CLU_1404688_0_0_1"/>
<keyword evidence="2" id="KW-1185">Reference proteome</keyword>
<accession>M1DJR2</accession>
<reference evidence="1" key="2">
    <citation type="submission" date="2015-06" db="UniProtKB">
        <authorList>
            <consortium name="EnsemblPlants"/>
        </authorList>
    </citation>
    <scope>IDENTIFICATION</scope>
    <source>
        <strain evidence="1">DM1-3 516 R44</strain>
    </source>
</reference>
<dbReference type="Gramene" id="PGSC0003DMT400090141">
    <property type="protein sequence ID" value="PGSC0003DMT400090141"/>
    <property type="gene ID" value="PGSC0003DMG400039712"/>
</dbReference>
<reference evidence="2" key="1">
    <citation type="journal article" date="2011" name="Nature">
        <title>Genome sequence and analysis of the tuber crop potato.</title>
        <authorList>
            <consortium name="The Potato Genome Sequencing Consortium"/>
        </authorList>
    </citation>
    <scope>NUCLEOTIDE SEQUENCE [LARGE SCALE GENOMIC DNA]</scope>
    <source>
        <strain evidence="2">cv. DM1-3 516 R44</strain>
    </source>
</reference>
<dbReference type="InParanoid" id="M1DJR2"/>
<dbReference type="PaxDb" id="4113-PGSC0003DMT400090141"/>
<dbReference type="EnsemblPlants" id="PGSC0003DMT400090141">
    <property type="protein sequence ID" value="PGSC0003DMT400090141"/>
    <property type="gene ID" value="PGSC0003DMG400039712"/>
</dbReference>
<organism evidence="1 2">
    <name type="scientific">Solanum tuberosum</name>
    <name type="common">Potato</name>
    <dbReference type="NCBI Taxonomy" id="4113"/>
    <lineage>
        <taxon>Eukaryota</taxon>
        <taxon>Viridiplantae</taxon>
        <taxon>Streptophyta</taxon>
        <taxon>Embryophyta</taxon>
        <taxon>Tracheophyta</taxon>
        <taxon>Spermatophyta</taxon>
        <taxon>Magnoliopsida</taxon>
        <taxon>eudicotyledons</taxon>
        <taxon>Gunneridae</taxon>
        <taxon>Pentapetalae</taxon>
        <taxon>asterids</taxon>
        <taxon>lamiids</taxon>
        <taxon>Solanales</taxon>
        <taxon>Solanaceae</taxon>
        <taxon>Solanoideae</taxon>
        <taxon>Solaneae</taxon>
        <taxon>Solanum</taxon>
    </lineage>
</organism>
<protein>
    <submittedName>
        <fullName evidence="1">Uncharacterized protein</fullName>
    </submittedName>
</protein>
<evidence type="ECO:0000313" key="1">
    <source>
        <dbReference type="EnsemblPlants" id="PGSC0003DMT400090141"/>
    </source>
</evidence>
<evidence type="ECO:0000313" key="2">
    <source>
        <dbReference type="Proteomes" id="UP000011115"/>
    </source>
</evidence>
<dbReference type="Proteomes" id="UP000011115">
    <property type="component" value="Unassembled WGS sequence"/>
</dbReference>
<dbReference type="AlphaFoldDB" id="M1DJR2"/>
<proteinExistence type="predicted"/>
<sequence length="194" mass="21638">MLVVMEEASRQVALPPLRLSEFHTHFDGPSRAPWLVVVPVFFEAVASSIMHHSHQAKATPQAFPCPVVKTTSREVDRKGVPWLGTFSRHTALPPRVVPWLVVATTGHEDPRGNGRQCLYGVSCTLGSHDPWSRPRVVVKVGVPRQWIGLNAMPHTCLRDLHEPFHRPWSRPLVVKVVMVIGQCLANLGQPWPLA</sequence>